<dbReference type="Pfam" id="PF00496">
    <property type="entry name" value="SBP_bac_5"/>
    <property type="match status" value="1"/>
</dbReference>
<evidence type="ECO:0000313" key="6">
    <source>
        <dbReference type="Proteomes" id="UP000432089"/>
    </source>
</evidence>
<comment type="similarity">
    <text evidence="2">Belongs to the bacterial solute-binding protein 5 family.</text>
</comment>
<dbReference type="InterPro" id="IPR039424">
    <property type="entry name" value="SBP_5"/>
</dbReference>
<gene>
    <name evidence="5" type="ORF">F6X38_00965</name>
</gene>
<comment type="subcellular location">
    <subcellularLocation>
        <location evidence="1">Periplasm</location>
    </subcellularLocation>
</comment>
<accession>A0A7V7PT18</accession>
<evidence type="ECO:0000256" key="1">
    <source>
        <dbReference type="ARBA" id="ARBA00004418"/>
    </source>
</evidence>
<dbReference type="EMBL" id="VZDO01000001">
    <property type="protein sequence ID" value="KAB0682693.1"/>
    <property type="molecule type" value="Genomic_DNA"/>
</dbReference>
<dbReference type="GO" id="GO:0030288">
    <property type="term" value="C:outer membrane-bounded periplasmic space"/>
    <property type="evidence" value="ECO:0007669"/>
    <property type="project" value="TreeGrafter"/>
</dbReference>
<evidence type="ECO:0000256" key="3">
    <source>
        <dbReference type="ARBA" id="ARBA00022729"/>
    </source>
</evidence>
<dbReference type="CDD" id="cd08497">
    <property type="entry name" value="MbnE-like"/>
    <property type="match status" value="1"/>
</dbReference>
<dbReference type="SUPFAM" id="SSF53850">
    <property type="entry name" value="Periplasmic binding protein-like II"/>
    <property type="match status" value="1"/>
</dbReference>
<reference evidence="5 6" key="1">
    <citation type="submission" date="2019-09" db="EMBL/GenBank/DDBJ databases">
        <title>YIM 132180 draft genome.</title>
        <authorList>
            <person name="Zhang K."/>
        </authorList>
    </citation>
    <scope>NUCLEOTIDE SEQUENCE [LARGE SCALE GENOMIC DNA]</scope>
    <source>
        <strain evidence="5 6">YIM 132180</strain>
    </source>
</reference>
<feature type="domain" description="Solute-binding protein family 5" evidence="4">
    <location>
        <begin position="162"/>
        <end position="568"/>
    </location>
</feature>
<dbReference type="Proteomes" id="UP000432089">
    <property type="component" value="Unassembled WGS sequence"/>
</dbReference>
<dbReference type="Gene3D" id="3.10.105.10">
    <property type="entry name" value="Dipeptide-binding Protein, Domain 3"/>
    <property type="match status" value="1"/>
</dbReference>
<evidence type="ECO:0000313" key="5">
    <source>
        <dbReference type="EMBL" id="KAB0682693.1"/>
    </source>
</evidence>
<dbReference type="PANTHER" id="PTHR30290">
    <property type="entry name" value="PERIPLASMIC BINDING COMPONENT OF ABC TRANSPORTER"/>
    <property type="match status" value="1"/>
</dbReference>
<dbReference type="InterPro" id="IPR000914">
    <property type="entry name" value="SBP_5_dom"/>
</dbReference>
<sequence length="669" mass="75069">MVPRRHLARLLEPVRHAGAPAGIYQHRPLFLVDRGSRAGRGRAVTAFSFSRRRFGQFVLALGGAAALPAELFAQTPADTPVHGLSAFGDLKYAADFKAFAYANPDAPSGGRMAMSAPNWTLNQSTQTFDTFNTFVLQGNAPPRIEMLYDSLMVSSLDEPASFYGALAESVSVSPDRNAFTFRLRREARFSNGAPVTAADVAFSYQSFKDKGHPALAIALADMKEATAEGDGTVRLVFTSGKAFVDVLSVLAFPIVEAAHFASRDFASGGFEPIPGSGRYAVGRFAAGNFIEYEKRADYWAKDMPFARGLDHFQTIRLAFFRDRQVDLENFKRGDSHYREEATSKSWATEYDFPAVREKKVVKRAFEREKSASFQCWALNQRRERFRDARVRRAINLCFDFEWTNAKVFYELYKHSDSCFENSDFKAVGRPGPEELAILEALRGKVPDEVFGDVWTQPVSDGSGNDRRKLREAYELLQAAGWTQRNGRLVNAAGEPFALEYLIDDPGFERVYAKFIENCRRLGIDARIRLVDASQYQNRQNGFDYDMIGSAMSLGSTPTRDTLIGLFGSETRDRPGSYNLVGMGDPAVDNLIDTVVAAKSREAMTLAMRCLDRVLRARLDWIPNIHSDEHRVAYWDRFGFREPKPEYGLGFPVESLWWYDEAKAKSIGRT</sequence>
<keyword evidence="3" id="KW-0732">Signal</keyword>
<protein>
    <submittedName>
        <fullName evidence="5">ABC transporter substrate-binding protein</fullName>
    </submittedName>
</protein>
<dbReference type="AlphaFoldDB" id="A0A7V7PT18"/>
<dbReference type="PANTHER" id="PTHR30290:SF64">
    <property type="entry name" value="ABC TRANSPORTER PERIPLASMIC BINDING PROTEIN"/>
    <property type="match status" value="1"/>
</dbReference>
<dbReference type="GO" id="GO:1904680">
    <property type="term" value="F:peptide transmembrane transporter activity"/>
    <property type="evidence" value="ECO:0007669"/>
    <property type="project" value="TreeGrafter"/>
</dbReference>
<dbReference type="GO" id="GO:0015833">
    <property type="term" value="P:peptide transport"/>
    <property type="evidence" value="ECO:0007669"/>
    <property type="project" value="TreeGrafter"/>
</dbReference>
<dbReference type="Gene3D" id="3.40.190.10">
    <property type="entry name" value="Periplasmic binding protein-like II"/>
    <property type="match status" value="1"/>
</dbReference>
<evidence type="ECO:0000256" key="2">
    <source>
        <dbReference type="ARBA" id="ARBA00005695"/>
    </source>
</evidence>
<proteinExistence type="inferred from homology"/>
<dbReference type="GO" id="GO:0042884">
    <property type="term" value="P:microcin transport"/>
    <property type="evidence" value="ECO:0007669"/>
    <property type="project" value="TreeGrafter"/>
</dbReference>
<name>A0A7V7PT18_9HYPH</name>
<comment type="caution">
    <text evidence="5">The sequence shown here is derived from an EMBL/GenBank/DDBJ whole genome shotgun (WGS) entry which is preliminary data.</text>
</comment>
<organism evidence="5 6">
    <name type="scientific">Plantimonas leprariae</name>
    <dbReference type="NCBI Taxonomy" id="2615207"/>
    <lineage>
        <taxon>Bacteria</taxon>
        <taxon>Pseudomonadati</taxon>
        <taxon>Pseudomonadota</taxon>
        <taxon>Alphaproteobacteria</taxon>
        <taxon>Hyphomicrobiales</taxon>
        <taxon>Aurantimonadaceae</taxon>
        <taxon>Plantimonas</taxon>
    </lineage>
</organism>
<evidence type="ECO:0000259" key="4">
    <source>
        <dbReference type="Pfam" id="PF00496"/>
    </source>
</evidence>
<keyword evidence="6" id="KW-1185">Reference proteome</keyword>